<proteinExistence type="predicted"/>
<feature type="transmembrane region" description="Helical" evidence="1">
    <location>
        <begin position="248"/>
        <end position="267"/>
    </location>
</feature>
<evidence type="ECO:0000313" key="5">
    <source>
        <dbReference type="Proteomes" id="UP000494165"/>
    </source>
</evidence>
<feature type="transmembrane region" description="Helical" evidence="1">
    <location>
        <begin position="640"/>
        <end position="657"/>
    </location>
</feature>
<evidence type="ECO:0000256" key="2">
    <source>
        <dbReference type="SAM" id="SignalP"/>
    </source>
</evidence>
<keyword evidence="1" id="KW-1133">Transmembrane helix</keyword>
<dbReference type="Pfam" id="PF01757">
    <property type="entry name" value="Acyl_transf_3"/>
    <property type="match status" value="1"/>
</dbReference>
<feature type="transmembrane region" description="Helical" evidence="1">
    <location>
        <begin position="395"/>
        <end position="414"/>
    </location>
</feature>
<reference evidence="4 5" key="1">
    <citation type="submission" date="2020-04" db="EMBL/GenBank/DDBJ databases">
        <authorList>
            <person name="Alioto T."/>
            <person name="Alioto T."/>
            <person name="Gomez Garrido J."/>
        </authorList>
    </citation>
    <scope>NUCLEOTIDE SEQUENCE [LARGE SCALE GENOMIC DNA]</scope>
</reference>
<protein>
    <recommendedName>
        <fullName evidence="3">Nose resistant-to-fluoxetine protein N-terminal domain-containing protein</fullName>
    </recommendedName>
</protein>
<feature type="signal peptide" evidence="2">
    <location>
        <begin position="1"/>
        <end position="22"/>
    </location>
</feature>
<keyword evidence="5" id="KW-1185">Reference proteome</keyword>
<keyword evidence="2" id="KW-0732">Signal</keyword>
<keyword evidence="1" id="KW-0812">Transmembrane</keyword>
<feature type="transmembrane region" description="Helical" evidence="1">
    <location>
        <begin position="607"/>
        <end position="628"/>
    </location>
</feature>
<dbReference type="InterPro" id="IPR052728">
    <property type="entry name" value="O2_lipid_transport_reg"/>
</dbReference>
<feature type="chain" id="PRO_5035790456" description="Nose resistant-to-fluoxetine protein N-terminal domain-containing protein" evidence="2">
    <location>
        <begin position="23"/>
        <end position="745"/>
    </location>
</feature>
<dbReference type="InterPro" id="IPR006621">
    <property type="entry name" value="Nose-resist-to-fluoxetine_N"/>
</dbReference>
<dbReference type="Proteomes" id="UP000494165">
    <property type="component" value="Unassembled WGS sequence"/>
</dbReference>
<evidence type="ECO:0000313" key="4">
    <source>
        <dbReference type="EMBL" id="CAB3360024.1"/>
    </source>
</evidence>
<dbReference type="PANTHER" id="PTHR11161">
    <property type="entry name" value="O-ACYLTRANSFERASE"/>
    <property type="match status" value="1"/>
</dbReference>
<feature type="domain" description="Nose resistant-to-fluoxetine protein N-terminal" evidence="3">
    <location>
        <begin position="79"/>
        <end position="230"/>
    </location>
</feature>
<dbReference type="InterPro" id="IPR002656">
    <property type="entry name" value="Acyl_transf_3_dom"/>
</dbReference>
<feature type="transmembrane region" description="Helical" evidence="1">
    <location>
        <begin position="563"/>
        <end position="587"/>
    </location>
</feature>
<organism evidence="4 5">
    <name type="scientific">Cloeon dipterum</name>
    <dbReference type="NCBI Taxonomy" id="197152"/>
    <lineage>
        <taxon>Eukaryota</taxon>
        <taxon>Metazoa</taxon>
        <taxon>Ecdysozoa</taxon>
        <taxon>Arthropoda</taxon>
        <taxon>Hexapoda</taxon>
        <taxon>Insecta</taxon>
        <taxon>Pterygota</taxon>
        <taxon>Palaeoptera</taxon>
        <taxon>Ephemeroptera</taxon>
        <taxon>Pisciforma</taxon>
        <taxon>Baetidae</taxon>
        <taxon>Cloeon</taxon>
    </lineage>
</organism>
<dbReference type="EMBL" id="CADEPI010000002">
    <property type="protein sequence ID" value="CAB3360024.1"/>
    <property type="molecule type" value="Genomic_DNA"/>
</dbReference>
<keyword evidence="1" id="KW-0472">Membrane</keyword>
<dbReference type="SMART" id="SM00703">
    <property type="entry name" value="NRF"/>
    <property type="match status" value="1"/>
</dbReference>
<feature type="transmembrane region" description="Helical" evidence="1">
    <location>
        <begin position="677"/>
        <end position="695"/>
    </location>
</feature>
<comment type="caution">
    <text evidence="4">The sequence shown here is derived from an EMBL/GenBank/DDBJ whole genome shotgun (WGS) entry which is preliminary data.</text>
</comment>
<dbReference type="Pfam" id="PF20146">
    <property type="entry name" value="NRF"/>
    <property type="match status" value="1"/>
</dbReference>
<dbReference type="OrthoDB" id="118951at2759"/>
<dbReference type="PANTHER" id="PTHR11161:SF0">
    <property type="entry name" value="O-ACYLTRANSFERASE LIKE PROTEIN"/>
    <property type="match status" value="1"/>
</dbReference>
<sequence length="745" mass="83956">MAQNKSALSLLCLLAFVSGHWATEAVPNRTDSVIFSPQPLARTKAVPLVQPREEVPEHDGFDFASVVSRFLPTSSKIKNDACRQDSLAVLEALKTLQPWALQMVDATAKLPAGLLHGNIKSYGQFDECLEVISKGRRQFVGQYCLANVHIQAFEEVTDRFLDEITLGRRANEITYNRTHMPVPDLLPSMALIQFASCIPSSCTPEDVQVTLTDAMQWAVKPTGMRASVQVYPESCTTLKSNPFTKGEVAMILVIVILLLLVFFSSAYDIAELNYAESESPIGKALVAFSLPRNWERLFKEDVVQPGVIGSLDGIRVFSTLWVVMTHKILYYAQEPWINKLQLVDALASLIKMPLINTLLNVDTFLLISGLLKAYHYLRDLENKRFNFISCYTRRYLRLTPAYMVVLGFYATLLVRLSSGPGWNKFVEQPTDACKTNWFYNLIYLNNYLDNGNQCMVQTWYLAMDFQLCLLAPLIVYPLWRWPNVGKFIFISVTLLSVSIPFITIYCARAVPSYVLGASDSSIQWYMQNIYFITHQRASPYIIGLALGYIFYRMNTTKVKLTKVTVAAGWALSMAVLYAVVFGSFDIFQYGHEYDPMESAIYGALHRPAWALAVAWIIFACNCGYGGWITTFLSARAFQPLSKLSYSIFLTHYIVLMVNTGRMRTAVYVDEYTLVHQYLGDIFLVFGVSMILYLFVEAPLFELAKLCFGKKKGGNKPSAIKIELDTVHVAKTDSQLTRLASAVEKP</sequence>
<accession>A0A8S1BM70</accession>
<feature type="transmembrane region" description="Helical" evidence="1">
    <location>
        <begin position="488"/>
        <end position="510"/>
    </location>
</feature>
<evidence type="ECO:0000259" key="3">
    <source>
        <dbReference type="SMART" id="SM00703"/>
    </source>
</evidence>
<gene>
    <name evidence="4" type="ORF">CLODIP_2_CD07791</name>
</gene>
<feature type="transmembrane region" description="Helical" evidence="1">
    <location>
        <begin position="352"/>
        <end position="374"/>
    </location>
</feature>
<dbReference type="AlphaFoldDB" id="A0A8S1BM70"/>
<name>A0A8S1BM70_9INSE</name>
<feature type="transmembrane region" description="Helical" evidence="1">
    <location>
        <begin position="530"/>
        <end position="551"/>
    </location>
</feature>
<feature type="transmembrane region" description="Helical" evidence="1">
    <location>
        <begin position="458"/>
        <end position="476"/>
    </location>
</feature>
<evidence type="ECO:0000256" key="1">
    <source>
        <dbReference type="SAM" id="Phobius"/>
    </source>
</evidence>
<dbReference type="GO" id="GO:0016747">
    <property type="term" value="F:acyltransferase activity, transferring groups other than amino-acyl groups"/>
    <property type="evidence" value="ECO:0007669"/>
    <property type="project" value="InterPro"/>
</dbReference>